<keyword evidence="3" id="KW-1185">Reference proteome</keyword>
<feature type="transmembrane region" description="Helical" evidence="1">
    <location>
        <begin position="27"/>
        <end position="47"/>
    </location>
</feature>
<keyword evidence="1" id="KW-1133">Transmembrane helix</keyword>
<evidence type="ECO:0000313" key="3">
    <source>
        <dbReference type="Proteomes" id="UP001597483"/>
    </source>
</evidence>
<sequence>MSESTKAARLAEPPTPMSVRPRFRADLVTVGVTLVVIAAATAVGVYYNRPGSGVVIYAFAPPLFAYWLPHVGPGSVFAVLIAAGVVLYGPALAARLRWRRALAAGYLASLAWIFSLAMVDGWTRGFTGRLTTPQEYLHEVPGITDIPRFLREFSSRILDFQPNSWTTHVSGHPPGATLVFVWLDRLGLHGGAWASTAVVLVAALVAVAVPATIALLGRPDAARAALPFAVLSPGAVWLGVSADGLFAGVTATGIALLALASVAFRERRGYAWPTALAAGILIGFGIFLSYGLVLLGLVALAVALLGRQWRAAVTAVVGALAVVAVFALAGFWWFDGYHLVVERYYQGVAVVRPYSYWVWADLAAVAVACGPAVVAAARRGVASAVFLPSRRTLLRDPVLLIVVAAVLTIVFADSSGLSKAEVERIWLPFGAWLIPATALLPAGHRRWWLAGQAVVTLAVNHLLLTNW</sequence>
<feature type="transmembrane region" description="Helical" evidence="1">
    <location>
        <begin position="192"/>
        <end position="216"/>
    </location>
</feature>
<dbReference type="Proteomes" id="UP001597483">
    <property type="component" value="Unassembled WGS sequence"/>
</dbReference>
<name>A0ABW5GZC3_9PSEU</name>
<feature type="transmembrane region" description="Helical" evidence="1">
    <location>
        <begin position="67"/>
        <end position="89"/>
    </location>
</feature>
<proteinExistence type="predicted"/>
<comment type="caution">
    <text evidence="2">The sequence shown here is derived from an EMBL/GenBank/DDBJ whole genome shotgun (WGS) entry which is preliminary data.</text>
</comment>
<feature type="transmembrane region" description="Helical" evidence="1">
    <location>
        <begin position="398"/>
        <end position="418"/>
    </location>
</feature>
<accession>A0ABW5GZC3</accession>
<evidence type="ECO:0000313" key="2">
    <source>
        <dbReference type="EMBL" id="MFD2466259.1"/>
    </source>
</evidence>
<organism evidence="2 3">
    <name type="scientific">Amycolatopsis silviterrae</name>
    <dbReference type="NCBI Taxonomy" id="1656914"/>
    <lineage>
        <taxon>Bacteria</taxon>
        <taxon>Bacillati</taxon>
        <taxon>Actinomycetota</taxon>
        <taxon>Actinomycetes</taxon>
        <taxon>Pseudonocardiales</taxon>
        <taxon>Pseudonocardiaceae</taxon>
        <taxon>Amycolatopsis</taxon>
    </lineage>
</organism>
<dbReference type="EMBL" id="JBHUKS010000003">
    <property type="protein sequence ID" value="MFD2466259.1"/>
    <property type="molecule type" value="Genomic_DNA"/>
</dbReference>
<evidence type="ECO:0008006" key="4">
    <source>
        <dbReference type="Google" id="ProtNLM"/>
    </source>
</evidence>
<protein>
    <recommendedName>
        <fullName evidence="4">Integral membrane protein</fullName>
    </recommendedName>
</protein>
<feature type="transmembrane region" description="Helical" evidence="1">
    <location>
        <begin position="354"/>
        <end position="377"/>
    </location>
</feature>
<keyword evidence="1" id="KW-0472">Membrane</keyword>
<feature type="transmembrane region" description="Helical" evidence="1">
    <location>
        <begin position="101"/>
        <end position="119"/>
    </location>
</feature>
<feature type="transmembrane region" description="Helical" evidence="1">
    <location>
        <begin position="424"/>
        <end position="440"/>
    </location>
</feature>
<keyword evidence="1" id="KW-0812">Transmembrane</keyword>
<dbReference type="RefSeq" id="WP_378300009.1">
    <property type="nucleotide sequence ID" value="NZ_JBHUKS010000003.1"/>
</dbReference>
<feature type="transmembrane region" description="Helical" evidence="1">
    <location>
        <begin position="276"/>
        <end position="305"/>
    </location>
</feature>
<gene>
    <name evidence="2" type="ORF">ACFSVL_02570</name>
</gene>
<evidence type="ECO:0000256" key="1">
    <source>
        <dbReference type="SAM" id="Phobius"/>
    </source>
</evidence>
<feature type="transmembrane region" description="Helical" evidence="1">
    <location>
        <begin position="312"/>
        <end position="334"/>
    </location>
</feature>
<reference evidence="3" key="1">
    <citation type="journal article" date="2019" name="Int. J. Syst. Evol. Microbiol.">
        <title>The Global Catalogue of Microorganisms (GCM) 10K type strain sequencing project: providing services to taxonomists for standard genome sequencing and annotation.</title>
        <authorList>
            <consortium name="The Broad Institute Genomics Platform"/>
            <consortium name="The Broad Institute Genome Sequencing Center for Infectious Disease"/>
            <person name="Wu L."/>
            <person name="Ma J."/>
        </authorList>
    </citation>
    <scope>NUCLEOTIDE SEQUENCE [LARGE SCALE GENOMIC DNA]</scope>
    <source>
        <strain evidence="3">CGMCC 4.7641</strain>
    </source>
</reference>
<feature type="transmembrane region" description="Helical" evidence="1">
    <location>
        <begin position="236"/>
        <end position="264"/>
    </location>
</feature>